<evidence type="ECO:0000256" key="4">
    <source>
        <dbReference type="PROSITE-ProRule" id="PRU00284"/>
    </source>
</evidence>
<accession>A0A239LC76</accession>
<feature type="transmembrane region" description="Helical" evidence="5">
    <location>
        <begin position="44"/>
        <end position="64"/>
    </location>
</feature>
<evidence type="ECO:0000313" key="7">
    <source>
        <dbReference type="EMBL" id="SNT27900.1"/>
    </source>
</evidence>
<dbReference type="PROSITE" id="PS50111">
    <property type="entry name" value="CHEMOTAXIS_TRANSDUC_2"/>
    <property type="match status" value="1"/>
</dbReference>
<evidence type="ECO:0000259" key="6">
    <source>
        <dbReference type="PROSITE" id="PS50111"/>
    </source>
</evidence>
<comment type="similarity">
    <text evidence="3">Belongs to the methyl-accepting chemotaxis (MCP) protein family.</text>
</comment>
<dbReference type="Proteomes" id="UP000198284">
    <property type="component" value="Unassembled WGS sequence"/>
</dbReference>
<dbReference type="EMBL" id="FZOT01000021">
    <property type="protein sequence ID" value="SNT27900.1"/>
    <property type="molecule type" value="Genomic_DNA"/>
</dbReference>
<feature type="transmembrane region" description="Helical" evidence="5">
    <location>
        <begin position="20"/>
        <end position="37"/>
    </location>
</feature>
<organism evidence="7 8">
    <name type="scientific">Noviherbaspirillum humi</name>
    <dbReference type="NCBI Taxonomy" id="1688639"/>
    <lineage>
        <taxon>Bacteria</taxon>
        <taxon>Pseudomonadati</taxon>
        <taxon>Pseudomonadota</taxon>
        <taxon>Betaproteobacteria</taxon>
        <taxon>Burkholderiales</taxon>
        <taxon>Oxalobacteraceae</taxon>
        <taxon>Noviherbaspirillum</taxon>
    </lineage>
</organism>
<dbReference type="InterPro" id="IPR004090">
    <property type="entry name" value="Chemotax_Me-accpt_rcpt"/>
</dbReference>
<dbReference type="PANTHER" id="PTHR43531:SF14">
    <property type="entry name" value="METHYL-ACCEPTING CHEMOTAXIS PROTEIN I-RELATED"/>
    <property type="match status" value="1"/>
</dbReference>
<dbReference type="Pfam" id="PF00015">
    <property type="entry name" value="MCPsignal"/>
    <property type="match status" value="1"/>
</dbReference>
<dbReference type="CDD" id="cd11386">
    <property type="entry name" value="MCP_signal"/>
    <property type="match status" value="1"/>
</dbReference>
<evidence type="ECO:0000256" key="3">
    <source>
        <dbReference type="ARBA" id="ARBA00029447"/>
    </source>
</evidence>
<evidence type="ECO:0000256" key="5">
    <source>
        <dbReference type="SAM" id="Phobius"/>
    </source>
</evidence>
<keyword evidence="5" id="KW-1133">Transmembrane helix</keyword>
<keyword evidence="8" id="KW-1185">Reference proteome</keyword>
<dbReference type="InterPro" id="IPR004089">
    <property type="entry name" value="MCPsignal_dom"/>
</dbReference>
<evidence type="ECO:0000256" key="1">
    <source>
        <dbReference type="ARBA" id="ARBA00004370"/>
    </source>
</evidence>
<dbReference type="Gene3D" id="1.10.287.950">
    <property type="entry name" value="Methyl-accepting chemotaxis protein"/>
    <property type="match status" value="1"/>
</dbReference>
<dbReference type="GO" id="GO:0006935">
    <property type="term" value="P:chemotaxis"/>
    <property type="evidence" value="ECO:0007669"/>
    <property type="project" value="InterPro"/>
</dbReference>
<keyword evidence="2" id="KW-0488">Methylation</keyword>
<protein>
    <submittedName>
        <fullName evidence="7">Methyl-accepting chemotaxis protein</fullName>
    </submittedName>
</protein>
<evidence type="ECO:0000256" key="2">
    <source>
        <dbReference type="ARBA" id="ARBA00022481"/>
    </source>
</evidence>
<feature type="transmembrane region" description="Helical" evidence="5">
    <location>
        <begin position="112"/>
        <end position="130"/>
    </location>
</feature>
<keyword evidence="5" id="KW-0472">Membrane</keyword>
<name>A0A239LC76_9BURK</name>
<dbReference type="GO" id="GO:0007165">
    <property type="term" value="P:signal transduction"/>
    <property type="evidence" value="ECO:0007669"/>
    <property type="project" value="UniProtKB-KW"/>
</dbReference>
<dbReference type="GO" id="GO:0004888">
    <property type="term" value="F:transmembrane signaling receptor activity"/>
    <property type="evidence" value="ECO:0007669"/>
    <property type="project" value="InterPro"/>
</dbReference>
<evidence type="ECO:0000313" key="8">
    <source>
        <dbReference type="Proteomes" id="UP000198284"/>
    </source>
</evidence>
<dbReference type="SUPFAM" id="SSF58104">
    <property type="entry name" value="Methyl-accepting chemotaxis protein (MCP) signaling domain"/>
    <property type="match status" value="1"/>
</dbReference>
<keyword evidence="5" id="KW-0812">Transmembrane</keyword>
<dbReference type="FunFam" id="1.10.287.950:FF:000001">
    <property type="entry name" value="Methyl-accepting chemotaxis sensory transducer"/>
    <property type="match status" value="1"/>
</dbReference>
<reference evidence="7 8" key="1">
    <citation type="submission" date="2017-06" db="EMBL/GenBank/DDBJ databases">
        <authorList>
            <person name="Kim H.J."/>
            <person name="Triplett B.A."/>
        </authorList>
    </citation>
    <scope>NUCLEOTIDE SEQUENCE [LARGE SCALE GENOMIC DNA]</scope>
    <source>
        <strain evidence="7 8">U15</strain>
    </source>
</reference>
<proteinExistence type="inferred from homology"/>
<sequence length="505" mass="53249">MTNHDHLHLAAAYRQADRLMLWAIWGLFAISLGLAPLHDTWRWAFLLGLPMALAPSALILLRPGAFPTRALAAASLMAFEALHIHQAAGVTEAHFGVFVLLAFLVVYRDWRVVLVASGVIAVHHLSFSYLQEWGYGVICFTRPGLAEVVLHAAYVVVEAGVLCYVSLLLHREALRSAELNRRVGQLAAGDGLIDLRPAPQSTRSDAGRALEDLVGVLHGAIAAVQQGSFAISDAARDIAEGNADLSARTQRQSEALIATAGSMQQMTEAVRGNANSARQANALAQSASDVALRGGEVVSRVVQTMDSIDASARKITDIIGVIDGIAFQTNILALNAAVEAARAGEQGRGFAVVAAEVRSLAQRSAAAAKDIKRLIEDSVDKVQTGTRLVADAGTTMEDIVAGIGRVTGIMGDILASSEAQSRGIEQVNAALRDMDGVAQENAALVEQASHAAQGLSEQAQRLVQVVQVFRLAAEGAQVRMPARPAAPALPAALARAAPRVRIGMA</sequence>
<comment type="subcellular location">
    <subcellularLocation>
        <location evidence="1">Membrane</location>
    </subcellularLocation>
</comment>
<keyword evidence="4" id="KW-0807">Transducer</keyword>
<gene>
    <name evidence="7" type="ORF">SAMN06265795_12138</name>
</gene>
<dbReference type="RefSeq" id="WP_281255037.1">
    <property type="nucleotide sequence ID" value="NZ_FZOT01000021.1"/>
</dbReference>
<dbReference type="PANTHER" id="PTHR43531">
    <property type="entry name" value="PROTEIN ICFG"/>
    <property type="match status" value="1"/>
</dbReference>
<feature type="domain" description="Methyl-accepting transducer" evidence="6">
    <location>
        <begin position="227"/>
        <end position="456"/>
    </location>
</feature>
<feature type="transmembrane region" description="Helical" evidence="5">
    <location>
        <begin position="84"/>
        <end position="105"/>
    </location>
</feature>
<dbReference type="PRINTS" id="PR00260">
    <property type="entry name" value="CHEMTRNSDUCR"/>
</dbReference>
<dbReference type="SMART" id="SM00283">
    <property type="entry name" value="MA"/>
    <property type="match status" value="1"/>
</dbReference>
<dbReference type="AlphaFoldDB" id="A0A239LC76"/>
<dbReference type="GO" id="GO:0005886">
    <property type="term" value="C:plasma membrane"/>
    <property type="evidence" value="ECO:0007669"/>
    <property type="project" value="TreeGrafter"/>
</dbReference>
<dbReference type="InterPro" id="IPR051310">
    <property type="entry name" value="MCP_chemotaxis"/>
</dbReference>